<dbReference type="Proteomes" id="UP001189429">
    <property type="component" value="Unassembled WGS sequence"/>
</dbReference>
<proteinExistence type="predicted"/>
<reference evidence="2" key="1">
    <citation type="submission" date="2023-10" db="EMBL/GenBank/DDBJ databases">
        <authorList>
            <person name="Chen Y."/>
            <person name="Shah S."/>
            <person name="Dougan E. K."/>
            <person name="Thang M."/>
            <person name="Chan C."/>
        </authorList>
    </citation>
    <scope>NUCLEOTIDE SEQUENCE [LARGE SCALE GENOMIC DNA]</scope>
</reference>
<feature type="region of interest" description="Disordered" evidence="1">
    <location>
        <begin position="89"/>
        <end position="145"/>
    </location>
</feature>
<accession>A0ABN9SYP4</accession>
<dbReference type="EMBL" id="CAUYUJ010014152">
    <property type="protein sequence ID" value="CAK0837427.1"/>
    <property type="molecule type" value="Genomic_DNA"/>
</dbReference>
<feature type="compositionally biased region" description="Polar residues" evidence="1">
    <location>
        <begin position="100"/>
        <end position="109"/>
    </location>
</feature>
<sequence length="145" mass="16576">MVTQQLVIVESTVHTRRWVWFDEWRTWEPVFFPVAMQGEWPMFPQVSQVKQELLKSWSYLGVAFKDSDSAAIKVFSTYRTEDSVALNEINGPNVDDHVVGSNSKQNISSGRGPRGSMGDKKDKKHKIPASEDKMQPQSQKDFQDA</sequence>
<evidence type="ECO:0000313" key="2">
    <source>
        <dbReference type="EMBL" id="CAK0837427.1"/>
    </source>
</evidence>
<evidence type="ECO:0000256" key="1">
    <source>
        <dbReference type="SAM" id="MobiDB-lite"/>
    </source>
</evidence>
<organism evidence="2 3">
    <name type="scientific">Prorocentrum cordatum</name>
    <dbReference type="NCBI Taxonomy" id="2364126"/>
    <lineage>
        <taxon>Eukaryota</taxon>
        <taxon>Sar</taxon>
        <taxon>Alveolata</taxon>
        <taxon>Dinophyceae</taxon>
        <taxon>Prorocentrales</taxon>
        <taxon>Prorocentraceae</taxon>
        <taxon>Prorocentrum</taxon>
    </lineage>
</organism>
<comment type="caution">
    <text evidence="2">The sequence shown here is derived from an EMBL/GenBank/DDBJ whole genome shotgun (WGS) entry which is preliminary data.</text>
</comment>
<evidence type="ECO:0000313" key="3">
    <source>
        <dbReference type="Proteomes" id="UP001189429"/>
    </source>
</evidence>
<protein>
    <submittedName>
        <fullName evidence="2">Uncharacterized protein</fullName>
    </submittedName>
</protein>
<feature type="compositionally biased region" description="Polar residues" evidence="1">
    <location>
        <begin position="135"/>
        <end position="145"/>
    </location>
</feature>
<keyword evidence="3" id="KW-1185">Reference proteome</keyword>
<name>A0ABN9SYP4_9DINO</name>
<gene>
    <name evidence="2" type="ORF">PCOR1329_LOCUS33625</name>
</gene>